<dbReference type="PANTHER" id="PTHR12338:SF8">
    <property type="entry name" value="HEME_HEMOPEXIN-BINDING PROTEIN"/>
    <property type="match status" value="1"/>
</dbReference>
<reference evidence="7 8" key="1">
    <citation type="submission" date="2023-10" db="EMBL/GenBank/DDBJ databases">
        <title>Surface-active antibiotics is a multifunctional adaptation for post-fire microbes.</title>
        <authorList>
            <person name="Liu M.D."/>
            <person name="Du Y."/>
            <person name="Koupaei S.K."/>
            <person name="Kim N.R."/>
            <person name="Zhang W."/>
            <person name="Traxler M.F."/>
        </authorList>
    </citation>
    <scope>NUCLEOTIDE SEQUENCE [LARGE SCALE GENOMIC DNA]</scope>
    <source>
        <strain evidence="7 8">F3</strain>
    </source>
</reference>
<dbReference type="RefSeq" id="WP_317022066.1">
    <property type="nucleotide sequence ID" value="NZ_CP136513.1"/>
</dbReference>
<evidence type="ECO:0000259" key="6">
    <source>
        <dbReference type="SMART" id="SM00912"/>
    </source>
</evidence>
<evidence type="ECO:0000313" key="8">
    <source>
        <dbReference type="Proteomes" id="UP001302652"/>
    </source>
</evidence>
<accession>A0ABZ0EVF2</accession>
<evidence type="ECO:0000256" key="4">
    <source>
        <dbReference type="SAM" id="MobiDB-lite"/>
    </source>
</evidence>
<feature type="chain" id="PRO_5047156385" evidence="5">
    <location>
        <begin position="34"/>
        <end position="1266"/>
    </location>
</feature>
<dbReference type="InterPro" id="IPR050909">
    <property type="entry name" value="Bact_Autotransporter_VF"/>
</dbReference>
<dbReference type="EMBL" id="CP136513">
    <property type="protein sequence ID" value="WOD20093.1"/>
    <property type="molecule type" value="Genomic_DNA"/>
</dbReference>
<keyword evidence="8" id="KW-1185">Reference proteome</keyword>
<keyword evidence="2" id="KW-0964">Secreted</keyword>
<dbReference type="InterPro" id="IPR041286">
    <property type="entry name" value="MBG_2"/>
</dbReference>
<evidence type="ECO:0000256" key="3">
    <source>
        <dbReference type="ARBA" id="ARBA00022729"/>
    </source>
</evidence>
<evidence type="ECO:0000256" key="2">
    <source>
        <dbReference type="ARBA" id="ARBA00022525"/>
    </source>
</evidence>
<dbReference type="InterPro" id="IPR012334">
    <property type="entry name" value="Pectin_lyas_fold"/>
</dbReference>
<dbReference type="Proteomes" id="UP001302652">
    <property type="component" value="Chromosome 1"/>
</dbReference>
<dbReference type="SMART" id="SM00912">
    <property type="entry name" value="Haemagg_act"/>
    <property type="match status" value="1"/>
</dbReference>
<dbReference type="Gene3D" id="2.160.20.10">
    <property type="entry name" value="Single-stranded right-handed beta-helix, Pectin lyase-like"/>
    <property type="match status" value="1"/>
</dbReference>
<sequence>MKKPCSVLWRRASITAGAAALLLAASCPPSLLANPTGAQVVSGSVSVTSPSGGQMNIGQKTPNAIVNWNSFSIGPKESVVIAQPSASSALLNRVTGNDPSVIAGRLQANGKVFLVNPSGVIFAQGSVVNVGSMIASTLNIGDADFLAGNFHFVGASPGAVVNRGSLTAQGGGTIALLGGTVSNAGTVAARLGTVALGAGSDITLDFAGDGLTTLKINQGTANALLGNTGSLAADGGVVVMSAQSADALAGTVINQQGIVRAQSLTERNGHILLDGGRSGVAQLSGTLDATGGAGLTGGRIDATGFNVALLDGAHVDASGAAGGGKIRLGGGAGGADPDIRNANGVWMAPTADVRADALANGNGGNVVAFSNIVSRIYGMLSATGGPQGGDGGLIETSGHYLDTTGAKIDASAPKGKGGTWKLDPQNIDIVQAASGTPATETPGNSTTPTTFEPAGADSQVVSSLITTELNAGTSVTISTAASAGVGAQAGDILILTPIQKTATAANSSAAPTLTLSALGSITDAGQDITSLSGPLNVVLEANVNASTVGTGTVSLTTANVATGGGNFSIANNGPVSLTNSSITTLNGAVSISAASNQGPAAVIDGSSITTTSGNITLIGTSRAAVSSAASVDGVRIENSAGTEGQPSQISTNTGVISVFGSATGSNAYGVLLTDGSSIRSVNGNRIDLRGAVAGPTGTEGPTNQLFDYGVLILNGSVQAQGSGSSVLLTGSTNTADAGVAIGAVPLPSESGDNPGPVTITAGDRGSVILRASNDGSTSSLLSRSSTIDGSATIDAPNGTLVLAPASVDASNNFATTALDETTISLFGTGGGFNIDSSTVQTFATTLQTIVLGSSTHTGPITVNGQCPSGSTACTPPRPSFRTSLTLANPGSGSQGITLPFGLSLPGKTLTLASAGQVTDPGGIQAAGLMLAGPGAFLLTDPQNQIGVLSMVGAGSVDFQNSSGFVIGPVVSRTFNSTSSTVTTIDGTNSTLTGSLNAQAATGNIGLGGGAASPGGPTGGANTNLNAGGSIDLVMEGGVFTNAGSGTLSAGNAWRTWALTWNGETRGNVQPNSAQPNFYGCVFGSGCSWGGMVPATGNHFVYVDRPTLTVTADGKTRPIGAPNPPFTYTASGLINGDTAAGALSGSLSSAATPASPAGQYAIDPNFVSSAGYVVNNVAGTLTVEQLVPQPVAQSGLQIFFGNDERTFVYENNLQGTNICVGSNQPLFTTAPPGDTQDLLAVEWKRVRSQPNLNSCMVLTGQHGCGDF</sequence>
<comment type="subcellular location">
    <subcellularLocation>
        <location evidence="1">Secreted</location>
    </subcellularLocation>
</comment>
<dbReference type="PANTHER" id="PTHR12338">
    <property type="entry name" value="AUTOTRANSPORTER"/>
    <property type="match status" value="1"/>
</dbReference>
<dbReference type="PROSITE" id="PS51257">
    <property type="entry name" value="PROKAR_LIPOPROTEIN"/>
    <property type="match status" value="1"/>
</dbReference>
<organism evidence="7 8">
    <name type="scientific">Paraburkholderia kirstenboschensis</name>
    <dbReference type="NCBI Taxonomy" id="1245436"/>
    <lineage>
        <taxon>Bacteria</taxon>
        <taxon>Pseudomonadati</taxon>
        <taxon>Pseudomonadota</taxon>
        <taxon>Betaproteobacteria</taxon>
        <taxon>Burkholderiales</taxon>
        <taxon>Burkholderiaceae</taxon>
        <taxon>Paraburkholderia</taxon>
    </lineage>
</organism>
<feature type="domain" description="Filamentous haemagglutinin FhaB/tRNA nuclease CdiA-like TPS" evidence="6">
    <location>
        <begin position="33"/>
        <end position="144"/>
    </location>
</feature>
<keyword evidence="3 5" id="KW-0732">Signal</keyword>
<protein>
    <submittedName>
        <fullName evidence="7">Filamentous hemagglutinin N-terminal domain-containing protein</fullName>
    </submittedName>
</protein>
<evidence type="ECO:0000256" key="1">
    <source>
        <dbReference type="ARBA" id="ARBA00004613"/>
    </source>
</evidence>
<evidence type="ECO:0000313" key="7">
    <source>
        <dbReference type="EMBL" id="WOD20093.1"/>
    </source>
</evidence>
<feature type="region of interest" description="Disordered" evidence="4">
    <location>
        <begin position="435"/>
        <end position="454"/>
    </location>
</feature>
<evidence type="ECO:0000256" key="5">
    <source>
        <dbReference type="SAM" id="SignalP"/>
    </source>
</evidence>
<feature type="signal peptide" evidence="5">
    <location>
        <begin position="1"/>
        <end position="33"/>
    </location>
</feature>
<feature type="compositionally biased region" description="Low complexity" evidence="4">
    <location>
        <begin position="439"/>
        <end position="450"/>
    </location>
</feature>
<name>A0ABZ0EVF2_9BURK</name>
<dbReference type="InterPro" id="IPR008638">
    <property type="entry name" value="FhaB/CdiA-like_TPS"/>
</dbReference>
<dbReference type="NCBIfam" id="TIGR01901">
    <property type="entry name" value="adhes_NPXG"/>
    <property type="match status" value="1"/>
</dbReference>
<dbReference type="SUPFAM" id="SSF51126">
    <property type="entry name" value="Pectin lyase-like"/>
    <property type="match status" value="1"/>
</dbReference>
<dbReference type="InterPro" id="IPR011050">
    <property type="entry name" value="Pectin_lyase_fold/virulence"/>
</dbReference>
<dbReference type="Pfam" id="PF18676">
    <property type="entry name" value="MBG_2"/>
    <property type="match status" value="1"/>
</dbReference>
<gene>
    <name evidence="7" type="ORF">RW095_28260</name>
</gene>
<dbReference type="Pfam" id="PF05860">
    <property type="entry name" value="TPS"/>
    <property type="match status" value="1"/>
</dbReference>
<proteinExistence type="predicted"/>